<dbReference type="Proteomes" id="UP001165160">
    <property type="component" value="Unassembled WGS sequence"/>
</dbReference>
<keyword evidence="1" id="KW-0479">Metal-binding</keyword>
<gene>
    <name evidence="8" type="ORF">TrVE_jg9876</name>
</gene>
<evidence type="ECO:0000259" key="6">
    <source>
        <dbReference type="PROSITE" id="PS50076"/>
    </source>
</evidence>
<reference evidence="9" key="1">
    <citation type="journal article" date="2023" name="Commun. Biol.">
        <title>Genome analysis of Parmales, the sister group of diatoms, reveals the evolutionary specialization of diatoms from phago-mixotrophs to photoautotrophs.</title>
        <authorList>
            <person name="Ban H."/>
            <person name="Sato S."/>
            <person name="Yoshikawa S."/>
            <person name="Yamada K."/>
            <person name="Nakamura Y."/>
            <person name="Ichinomiya M."/>
            <person name="Sato N."/>
            <person name="Blanc-Mathieu R."/>
            <person name="Endo H."/>
            <person name="Kuwata A."/>
            <person name="Ogata H."/>
        </authorList>
    </citation>
    <scope>NUCLEOTIDE SEQUENCE [LARGE SCALE GENOMIC DNA]</scope>
    <source>
        <strain evidence="9">NIES 3699</strain>
    </source>
</reference>
<dbReference type="SMART" id="SM00451">
    <property type="entry name" value="ZnF_U1"/>
    <property type="match status" value="1"/>
</dbReference>
<dbReference type="AlphaFoldDB" id="A0A9W7DRD8"/>
<evidence type="ECO:0000259" key="7">
    <source>
        <dbReference type="PROSITE" id="PS50157"/>
    </source>
</evidence>
<dbReference type="EMBL" id="BRXX01000579">
    <property type="protein sequence ID" value="GMH47968.1"/>
    <property type="molecule type" value="Genomic_DNA"/>
</dbReference>
<dbReference type="SMART" id="SM00271">
    <property type="entry name" value="DnaJ"/>
    <property type="match status" value="1"/>
</dbReference>
<evidence type="ECO:0000256" key="5">
    <source>
        <dbReference type="SAM" id="MobiDB-lite"/>
    </source>
</evidence>
<dbReference type="PROSITE" id="PS00028">
    <property type="entry name" value="ZINC_FINGER_C2H2_1"/>
    <property type="match status" value="1"/>
</dbReference>
<dbReference type="GO" id="GO:0003676">
    <property type="term" value="F:nucleic acid binding"/>
    <property type="evidence" value="ECO:0007669"/>
    <property type="project" value="InterPro"/>
</dbReference>
<feature type="compositionally biased region" description="Basic residues" evidence="5">
    <location>
        <begin position="134"/>
        <end position="152"/>
    </location>
</feature>
<dbReference type="PROSITE" id="PS00636">
    <property type="entry name" value="DNAJ_1"/>
    <property type="match status" value="1"/>
</dbReference>
<dbReference type="PANTHER" id="PTHR44029:SF1">
    <property type="entry name" value="DNAJ HOMOLOG SUBFAMILY C MEMBER 21"/>
    <property type="match status" value="1"/>
</dbReference>
<evidence type="ECO:0000256" key="4">
    <source>
        <dbReference type="PROSITE-ProRule" id="PRU00042"/>
    </source>
</evidence>
<dbReference type="PANTHER" id="PTHR44029">
    <property type="entry name" value="DNAJ HOMOLOG SUBFAMILY C MEMBER 21"/>
    <property type="match status" value="1"/>
</dbReference>
<comment type="caution">
    <text evidence="8">The sequence shown here is derived from an EMBL/GenBank/DDBJ whole genome shotgun (WGS) entry which is preliminary data.</text>
</comment>
<feature type="compositionally biased region" description="Basic and acidic residues" evidence="5">
    <location>
        <begin position="263"/>
        <end position="290"/>
    </location>
</feature>
<proteinExistence type="predicted"/>
<dbReference type="Gene3D" id="1.10.287.110">
    <property type="entry name" value="DnaJ domain"/>
    <property type="match status" value="1"/>
</dbReference>
<dbReference type="InterPro" id="IPR054076">
    <property type="entry name" value="ZUO1-like_ZHD"/>
</dbReference>
<dbReference type="PROSITE" id="PS50076">
    <property type="entry name" value="DNAJ_2"/>
    <property type="match status" value="1"/>
</dbReference>
<sequence length="503" mass="59037">MRCHYEVLSVDQKASSDTIKKAYRKLALKYHPDKNVGVDVSTHFREVQDAYETLSNDRERKWYDDHRDEILREFDDEDWDVDDYVVDLFSYFTTSCFDGFGTDKMGFYTVYREAFLDVDDMERDSGVHTEEAKKRRRRRGKKNRWRRWKNKKGQSVEGPSFSEEEMKREAFESDVPAAPPFGDANSPWEEVNAFYSHWAAFASTLTFSWCDEYDVREAGDRRVRRAIENENNKSRRVGRKEYSDRVVNLVEFVRRRDPRVRRRQEENEKQKKVREQEKVKAEKERREEVKKARDNFGETLEATDLDRIRKEEEARNARIVDLNDDYNFEAEKLPELLSPIQIGPPKAEELYLYSVRNKRKFKKWKDMSDVDKAKWLEMEKSEAEKWEAEQAAKIAAASEHSDVATAPPPITSTEPPLPPQFSTETDQCIVVPPPAPSIVDSLYMSDNDSGSSSSSETEEVVVIYKCELCNKTFKSDAQFENHCKSKKHKDKEKKASPKRKPKK</sequence>
<evidence type="ECO:0000256" key="2">
    <source>
        <dbReference type="ARBA" id="ARBA00022771"/>
    </source>
</evidence>
<dbReference type="SUPFAM" id="SSF57667">
    <property type="entry name" value="beta-beta-alpha zinc fingers"/>
    <property type="match status" value="1"/>
</dbReference>
<feature type="region of interest" description="Disordered" evidence="5">
    <location>
        <begin position="479"/>
        <end position="503"/>
    </location>
</feature>
<dbReference type="Pfam" id="PF12171">
    <property type="entry name" value="zf-C2H2_jaz"/>
    <property type="match status" value="1"/>
</dbReference>
<feature type="compositionally biased region" description="Basic residues" evidence="5">
    <location>
        <begin position="484"/>
        <end position="503"/>
    </location>
</feature>
<dbReference type="InterPro" id="IPR013087">
    <property type="entry name" value="Znf_C2H2_type"/>
</dbReference>
<organism evidence="8 9">
    <name type="scientific">Triparma verrucosa</name>
    <dbReference type="NCBI Taxonomy" id="1606542"/>
    <lineage>
        <taxon>Eukaryota</taxon>
        <taxon>Sar</taxon>
        <taxon>Stramenopiles</taxon>
        <taxon>Ochrophyta</taxon>
        <taxon>Bolidophyceae</taxon>
        <taxon>Parmales</taxon>
        <taxon>Triparmaceae</taxon>
        <taxon>Triparma</taxon>
    </lineage>
</organism>
<feature type="domain" description="C2H2-type" evidence="7">
    <location>
        <begin position="464"/>
        <end position="493"/>
    </location>
</feature>
<dbReference type="GO" id="GO:0005737">
    <property type="term" value="C:cytoplasm"/>
    <property type="evidence" value="ECO:0007669"/>
    <property type="project" value="TreeGrafter"/>
</dbReference>
<dbReference type="InterPro" id="IPR003604">
    <property type="entry name" value="Matrin/U1-like-C_Znf_C2H2"/>
</dbReference>
<dbReference type="InterPro" id="IPR036236">
    <property type="entry name" value="Znf_C2H2_sf"/>
</dbReference>
<dbReference type="CDD" id="cd06257">
    <property type="entry name" value="DnaJ"/>
    <property type="match status" value="1"/>
</dbReference>
<dbReference type="PROSITE" id="PS50157">
    <property type="entry name" value="ZINC_FINGER_C2H2_2"/>
    <property type="match status" value="1"/>
</dbReference>
<keyword evidence="3" id="KW-0862">Zinc</keyword>
<feature type="region of interest" description="Disordered" evidence="5">
    <location>
        <begin position="439"/>
        <end position="458"/>
    </location>
</feature>
<dbReference type="PRINTS" id="PR00625">
    <property type="entry name" value="JDOMAIN"/>
</dbReference>
<protein>
    <submittedName>
        <fullName evidence="8">Uncharacterized protein</fullName>
    </submittedName>
</protein>
<dbReference type="InterPro" id="IPR018253">
    <property type="entry name" value="DnaJ_domain_CS"/>
</dbReference>
<feature type="region of interest" description="Disordered" evidence="5">
    <location>
        <begin position="126"/>
        <end position="169"/>
    </location>
</feature>
<feature type="region of interest" description="Disordered" evidence="5">
    <location>
        <begin position="395"/>
        <end position="430"/>
    </location>
</feature>
<name>A0A9W7DRD8_9STRA</name>
<dbReference type="InterPro" id="IPR001623">
    <property type="entry name" value="DnaJ_domain"/>
</dbReference>
<accession>A0A9W7DRD8</accession>
<evidence type="ECO:0000313" key="9">
    <source>
        <dbReference type="Proteomes" id="UP001165160"/>
    </source>
</evidence>
<dbReference type="SUPFAM" id="SSF46565">
    <property type="entry name" value="Chaperone J-domain"/>
    <property type="match status" value="1"/>
</dbReference>
<evidence type="ECO:0000256" key="3">
    <source>
        <dbReference type="ARBA" id="ARBA00022833"/>
    </source>
</evidence>
<dbReference type="Pfam" id="PF00226">
    <property type="entry name" value="DnaJ"/>
    <property type="match status" value="1"/>
</dbReference>
<dbReference type="InterPro" id="IPR051964">
    <property type="entry name" value="Chaperone_stress_response"/>
</dbReference>
<feature type="compositionally biased region" description="Pro residues" evidence="5">
    <location>
        <begin position="406"/>
        <end position="419"/>
    </location>
</feature>
<dbReference type="Gene3D" id="3.30.160.60">
    <property type="entry name" value="Classic Zinc Finger"/>
    <property type="match status" value="1"/>
</dbReference>
<dbReference type="GO" id="GO:0008270">
    <property type="term" value="F:zinc ion binding"/>
    <property type="evidence" value="ECO:0007669"/>
    <property type="project" value="UniProtKB-KW"/>
</dbReference>
<evidence type="ECO:0000256" key="1">
    <source>
        <dbReference type="ARBA" id="ARBA00022723"/>
    </source>
</evidence>
<feature type="domain" description="J" evidence="6">
    <location>
        <begin position="3"/>
        <end position="67"/>
    </location>
</feature>
<feature type="region of interest" description="Disordered" evidence="5">
    <location>
        <begin position="261"/>
        <end position="290"/>
    </location>
</feature>
<keyword evidence="2 4" id="KW-0863">Zinc-finger</keyword>
<dbReference type="Pfam" id="PF21884">
    <property type="entry name" value="ZUO1-like_ZHD"/>
    <property type="match status" value="1"/>
</dbReference>
<dbReference type="InterPro" id="IPR036869">
    <property type="entry name" value="J_dom_sf"/>
</dbReference>
<evidence type="ECO:0000313" key="8">
    <source>
        <dbReference type="EMBL" id="GMH47968.1"/>
    </source>
</evidence>
<keyword evidence="9" id="KW-1185">Reference proteome</keyword>
<dbReference type="InterPro" id="IPR022755">
    <property type="entry name" value="Znf_C2H2_jaz"/>
</dbReference>